<dbReference type="SMART" id="SM00382">
    <property type="entry name" value="AAA"/>
    <property type="match status" value="1"/>
</dbReference>
<dbReference type="CDD" id="cd03255">
    <property type="entry name" value="ABC_MJ0796_LolCDE_FtsE"/>
    <property type="match status" value="1"/>
</dbReference>
<organism evidence="10 12">
    <name type="scientific">Pseudomonas fluorescens</name>
    <dbReference type="NCBI Taxonomy" id="294"/>
    <lineage>
        <taxon>Bacteria</taxon>
        <taxon>Pseudomonadati</taxon>
        <taxon>Pseudomonadota</taxon>
        <taxon>Gammaproteobacteria</taxon>
        <taxon>Pseudomonadales</taxon>
        <taxon>Pseudomonadaceae</taxon>
        <taxon>Pseudomonas</taxon>
    </lineage>
</organism>
<dbReference type="PANTHER" id="PTHR24220">
    <property type="entry name" value="IMPORT ATP-BINDING PROTEIN"/>
    <property type="match status" value="1"/>
</dbReference>
<evidence type="ECO:0000313" key="11">
    <source>
        <dbReference type="EMBL" id="PRW95266.1"/>
    </source>
</evidence>
<dbReference type="EC" id="3.6.3.-" evidence="10"/>
<dbReference type="InterPro" id="IPR003593">
    <property type="entry name" value="AAA+_ATPase"/>
</dbReference>
<dbReference type="SUPFAM" id="SSF52540">
    <property type="entry name" value="P-loop containing nucleoside triphosphate hydrolases"/>
    <property type="match status" value="1"/>
</dbReference>
<dbReference type="EMBL" id="LCYA01000052">
    <property type="protein sequence ID" value="KWV88777.1"/>
    <property type="molecule type" value="Genomic_DNA"/>
</dbReference>
<reference evidence="10 12" key="1">
    <citation type="submission" date="2015-05" db="EMBL/GenBank/DDBJ databases">
        <title>A genomic and transcriptomic approach to investigate the blue pigment phenotype in Pseudomonas fluorescens.</title>
        <authorList>
            <person name="Andreani N.A."/>
            <person name="Cardazzo B."/>
        </authorList>
    </citation>
    <scope>NUCLEOTIDE SEQUENCE [LARGE SCALE GENOMIC DNA]</scope>
    <source>
        <strain evidence="10 12">Ps_22</strain>
    </source>
</reference>
<keyword evidence="5" id="KW-0547">Nucleotide-binding</keyword>
<dbReference type="RefSeq" id="WP_034128873.1">
    <property type="nucleotide sequence ID" value="NZ_JRXU01000027.1"/>
</dbReference>
<dbReference type="GO" id="GO:1902495">
    <property type="term" value="C:transmembrane transporter complex"/>
    <property type="evidence" value="ECO:0007669"/>
    <property type="project" value="UniProtKB-ARBA"/>
</dbReference>
<dbReference type="PROSITE" id="PS50893">
    <property type="entry name" value="ABC_TRANSPORTER_2"/>
    <property type="match status" value="1"/>
</dbReference>
<evidence type="ECO:0000256" key="6">
    <source>
        <dbReference type="ARBA" id="ARBA00022840"/>
    </source>
</evidence>
<evidence type="ECO:0000256" key="8">
    <source>
        <dbReference type="ARBA" id="ARBA00038388"/>
    </source>
</evidence>
<keyword evidence="6 10" id="KW-0067">ATP-binding</keyword>
<dbReference type="Proteomes" id="UP000061348">
    <property type="component" value="Unassembled WGS sequence"/>
</dbReference>
<dbReference type="Gene3D" id="3.40.50.300">
    <property type="entry name" value="P-loop containing nucleotide triphosphate hydrolases"/>
    <property type="match status" value="1"/>
</dbReference>
<evidence type="ECO:0000256" key="3">
    <source>
        <dbReference type="ARBA" id="ARBA00022475"/>
    </source>
</evidence>
<evidence type="ECO:0000256" key="4">
    <source>
        <dbReference type="ARBA" id="ARBA00022692"/>
    </source>
</evidence>
<dbReference type="InterPro" id="IPR017911">
    <property type="entry name" value="MacB-like_ATP-bd"/>
</dbReference>
<evidence type="ECO:0000313" key="13">
    <source>
        <dbReference type="Proteomes" id="UP000239731"/>
    </source>
</evidence>
<dbReference type="PATRIC" id="fig|294.194.peg.1867"/>
<evidence type="ECO:0000256" key="7">
    <source>
        <dbReference type="ARBA" id="ARBA00023136"/>
    </source>
</evidence>
<keyword evidence="10" id="KW-0378">Hydrolase</keyword>
<keyword evidence="4" id="KW-0812">Transmembrane</keyword>
<comment type="caution">
    <text evidence="10">The sequence shown here is derived from an EMBL/GenBank/DDBJ whole genome shotgun (WGS) entry which is preliminary data.</text>
</comment>
<dbReference type="EMBL" id="PVUH01000001">
    <property type="protein sequence ID" value="PRW95266.1"/>
    <property type="molecule type" value="Genomic_DNA"/>
</dbReference>
<gene>
    <name evidence="10" type="primary">lolD_1</name>
    <name evidence="11" type="ORF">C7A10_01860</name>
    <name evidence="10" type="ORF">PFLmoz3_01672</name>
</gene>
<name>A0A109LIZ0_PSEFL</name>
<evidence type="ECO:0000259" key="9">
    <source>
        <dbReference type="PROSITE" id="PS50893"/>
    </source>
</evidence>
<dbReference type="InterPro" id="IPR027417">
    <property type="entry name" value="P-loop_NTPase"/>
</dbReference>
<dbReference type="GO" id="GO:0005886">
    <property type="term" value="C:plasma membrane"/>
    <property type="evidence" value="ECO:0007669"/>
    <property type="project" value="UniProtKB-SubCell"/>
</dbReference>
<dbReference type="Pfam" id="PF00005">
    <property type="entry name" value="ABC_tran"/>
    <property type="match status" value="1"/>
</dbReference>
<evidence type="ECO:0000256" key="2">
    <source>
        <dbReference type="ARBA" id="ARBA00022448"/>
    </source>
</evidence>
<evidence type="ECO:0000256" key="5">
    <source>
        <dbReference type="ARBA" id="ARBA00022741"/>
    </source>
</evidence>
<keyword evidence="3" id="KW-1003">Cell membrane</keyword>
<comment type="similarity">
    <text evidence="8">Belongs to the ABC transporter superfamily. Macrolide exporter (TC 3.A.1.122) family.</text>
</comment>
<evidence type="ECO:0000313" key="10">
    <source>
        <dbReference type="EMBL" id="KWV88777.1"/>
    </source>
</evidence>
<dbReference type="Proteomes" id="UP000239731">
    <property type="component" value="Unassembled WGS sequence"/>
</dbReference>
<proteinExistence type="inferred from homology"/>
<dbReference type="FunFam" id="3.40.50.300:FF:000032">
    <property type="entry name" value="Export ABC transporter ATP-binding protein"/>
    <property type="match status" value="1"/>
</dbReference>
<feature type="domain" description="ABC transporter" evidence="9">
    <location>
        <begin position="11"/>
        <end position="236"/>
    </location>
</feature>
<dbReference type="GO" id="GO:0005524">
    <property type="term" value="F:ATP binding"/>
    <property type="evidence" value="ECO:0007669"/>
    <property type="project" value="UniProtKB-KW"/>
</dbReference>
<protein>
    <submittedName>
        <fullName evidence="11">ABC transporter ATP-binding protein</fullName>
    </submittedName>
    <submittedName>
        <fullName evidence="10">Lipoprotein-releasing system ATP-binding protein LolD</fullName>
        <ecNumber evidence="10">3.6.3.-</ecNumber>
    </submittedName>
</protein>
<dbReference type="InterPro" id="IPR017871">
    <property type="entry name" value="ABC_transporter-like_CS"/>
</dbReference>
<dbReference type="GO" id="GO:0016887">
    <property type="term" value="F:ATP hydrolysis activity"/>
    <property type="evidence" value="ECO:0007669"/>
    <property type="project" value="InterPro"/>
</dbReference>
<evidence type="ECO:0000256" key="1">
    <source>
        <dbReference type="ARBA" id="ARBA00004429"/>
    </source>
</evidence>
<dbReference type="InterPro" id="IPR003439">
    <property type="entry name" value="ABC_transporter-like_ATP-bd"/>
</dbReference>
<reference evidence="11 13" key="2">
    <citation type="submission" date="2018-03" db="EMBL/GenBank/DDBJ databases">
        <title>Blue discolouration in mozzarella cheese caused by Pseudomonas fluorescens.</title>
        <authorList>
            <person name="Chiesa F."/>
            <person name="Dalmasso A."/>
            <person name="Lomonaco S."/>
        </authorList>
    </citation>
    <scope>NUCLEOTIDE SEQUENCE [LARGE SCALE GENOMIC DNA]</scope>
    <source>
        <strain evidence="11 13">11293</strain>
    </source>
</reference>
<dbReference type="PROSITE" id="PS00211">
    <property type="entry name" value="ABC_TRANSPORTER_1"/>
    <property type="match status" value="1"/>
</dbReference>
<dbReference type="InterPro" id="IPR015854">
    <property type="entry name" value="ABC_transpr_LolD-like"/>
</dbReference>
<sequence>MLVIPAPPLALSLQGVCKHYQLAKQPISILENINLQINAGDHCAVLGTSGSGKSTLLNILGLLDRADEGRYEFYGHDTSKATPDQLAVLRNRHLGFIYQNFNLMPRLSALDNVALPLSYRGLGRRVALQRAMHRLDQVGLSHRAHHLPADLSGGQRQRVAIARALVGEPSLILADEPTGNLDSRTANDILELLLAINREHRVTLIVVTHDLDIAARLDRQIFVQDRTLREHEPCQN</sequence>
<keyword evidence="10" id="KW-0449">Lipoprotein</keyword>
<keyword evidence="7" id="KW-0472">Membrane</keyword>
<dbReference type="PANTHER" id="PTHR24220:SF86">
    <property type="entry name" value="ABC TRANSPORTER ABCH.1"/>
    <property type="match status" value="1"/>
</dbReference>
<dbReference type="AlphaFoldDB" id="A0A109LIZ0"/>
<evidence type="ECO:0000313" key="12">
    <source>
        <dbReference type="Proteomes" id="UP000061348"/>
    </source>
</evidence>
<accession>A0A109LIZ0</accession>
<dbReference type="GO" id="GO:0022857">
    <property type="term" value="F:transmembrane transporter activity"/>
    <property type="evidence" value="ECO:0007669"/>
    <property type="project" value="TreeGrafter"/>
</dbReference>
<keyword evidence="2" id="KW-0813">Transport</keyword>
<comment type="subcellular location">
    <subcellularLocation>
        <location evidence="1">Cell inner membrane</location>
        <topology evidence="1">Multi-pass membrane protein</topology>
    </subcellularLocation>
</comment>